<keyword evidence="5 7" id="KW-0472">Membrane</keyword>
<keyword evidence="9" id="KW-1185">Reference proteome</keyword>
<dbReference type="PANTHER" id="PTHR19444:SF13">
    <property type="entry name" value="PROTEIN UNC-93 HOMOLOG A"/>
    <property type="match status" value="1"/>
</dbReference>
<keyword evidence="3 7" id="KW-0812">Transmembrane</keyword>
<protein>
    <submittedName>
        <fullName evidence="8">Uncharacterized protein</fullName>
    </submittedName>
</protein>
<dbReference type="PANTHER" id="PTHR19444">
    <property type="entry name" value="UNC-93 RELATED"/>
    <property type="match status" value="1"/>
</dbReference>
<dbReference type="InterPro" id="IPR036259">
    <property type="entry name" value="MFS_trans_sf"/>
</dbReference>
<dbReference type="EMBL" id="RRYP01004125">
    <property type="protein sequence ID" value="TNV83139.1"/>
    <property type="molecule type" value="Genomic_DNA"/>
</dbReference>
<accession>A0A8J8NZN4</accession>
<comment type="similarity">
    <text evidence="2">Belongs to the unc-93 family.</text>
</comment>
<evidence type="ECO:0000256" key="4">
    <source>
        <dbReference type="ARBA" id="ARBA00022989"/>
    </source>
</evidence>
<evidence type="ECO:0000256" key="3">
    <source>
        <dbReference type="ARBA" id="ARBA00022692"/>
    </source>
</evidence>
<keyword evidence="4 7" id="KW-1133">Transmembrane helix</keyword>
<organism evidence="8 9">
    <name type="scientific">Halteria grandinella</name>
    <dbReference type="NCBI Taxonomy" id="5974"/>
    <lineage>
        <taxon>Eukaryota</taxon>
        <taxon>Sar</taxon>
        <taxon>Alveolata</taxon>
        <taxon>Ciliophora</taxon>
        <taxon>Intramacronucleata</taxon>
        <taxon>Spirotrichea</taxon>
        <taxon>Stichotrichia</taxon>
        <taxon>Sporadotrichida</taxon>
        <taxon>Halteriidae</taxon>
        <taxon>Halteria</taxon>
    </lineage>
</organism>
<dbReference type="GO" id="GO:0016020">
    <property type="term" value="C:membrane"/>
    <property type="evidence" value="ECO:0007669"/>
    <property type="project" value="UniProtKB-SubCell"/>
</dbReference>
<name>A0A8J8NZN4_HALGN</name>
<dbReference type="Proteomes" id="UP000785679">
    <property type="component" value="Unassembled WGS sequence"/>
</dbReference>
<proteinExistence type="inferred from homology"/>
<sequence>MEEYKQNSDEVQKSKQDKHQFDPNQYLDKGEKSDKLSEYVNFWKATHCSFAFFTLSISINSVQNVQSSALDDSGFDKLGFFQLAIVYLMLGTGSLFATPVMTRLGGPRLCMVLGAVFDCFWILASVLPALRQMYQNGDDSDGYAAGDQPTAFWYSNWFIYFITSATSVLSGLGEAIQWVAQGKYISDCAGVTTKGFFYGYFWAFYMASQVIGNLLAFIW</sequence>
<evidence type="ECO:0000313" key="8">
    <source>
        <dbReference type="EMBL" id="TNV83139.1"/>
    </source>
</evidence>
<dbReference type="Gene3D" id="1.20.1250.20">
    <property type="entry name" value="MFS general substrate transporter like domains"/>
    <property type="match status" value="1"/>
</dbReference>
<reference evidence="8" key="1">
    <citation type="submission" date="2019-06" db="EMBL/GenBank/DDBJ databases">
        <authorList>
            <person name="Zheng W."/>
        </authorList>
    </citation>
    <scope>NUCLEOTIDE SEQUENCE</scope>
    <source>
        <strain evidence="8">QDHG01</strain>
    </source>
</reference>
<evidence type="ECO:0000256" key="2">
    <source>
        <dbReference type="ARBA" id="ARBA00009172"/>
    </source>
</evidence>
<comment type="caution">
    <text evidence="8">The sequence shown here is derived from an EMBL/GenBank/DDBJ whole genome shotgun (WGS) entry which is preliminary data.</text>
</comment>
<feature type="transmembrane region" description="Helical" evidence="7">
    <location>
        <begin position="79"/>
        <end position="97"/>
    </location>
</feature>
<feature type="transmembrane region" description="Helical" evidence="7">
    <location>
        <begin position="197"/>
        <end position="218"/>
    </location>
</feature>
<feature type="transmembrane region" description="Helical" evidence="7">
    <location>
        <begin position="109"/>
        <end position="130"/>
    </location>
</feature>
<dbReference type="OrthoDB" id="289546at2759"/>
<feature type="compositionally biased region" description="Basic and acidic residues" evidence="6">
    <location>
        <begin position="1"/>
        <end position="21"/>
    </location>
</feature>
<feature type="transmembrane region" description="Helical" evidence="7">
    <location>
        <begin position="157"/>
        <end position="176"/>
    </location>
</feature>
<evidence type="ECO:0000313" key="9">
    <source>
        <dbReference type="Proteomes" id="UP000785679"/>
    </source>
</evidence>
<feature type="region of interest" description="Disordered" evidence="6">
    <location>
        <begin position="1"/>
        <end position="29"/>
    </location>
</feature>
<dbReference type="Pfam" id="PF05978">
    <property type="entry name" value="UNC-93"/>
    <property type="match status" value="1"/>
</dbReference>
<dbReference type="InterPro" id="IPR051951">
    <property type="entry name" value="UNC-93_regulatory"/>
</dbReference>
<dbReference type="AlphaFoldDB" id="A0A8J8NZN4"/>
<evidence type="ECO:0000256" key="5">
    <source>
        <dbReference type="ARBA" id="ARBA00023136"/>
    </source>
</evidence>
<comment type="subcellular location">
    <subcellularLocation>
        <location evidence="1">Membrane</location>
        <topology evidence="1">Multi-pass membrane protein</topology>
    </subcellularLocation>
</comment>
<evidence type="ECO:0000256" key="6">
    <source>
        <dbReference type="SAM" id="MobiDB-lite"/>
    </source>
</evidence>
<dbReference type="InterPro" id="IPR010291">
    <property type="entry name" value="Ion_channel_UNC-93"/>
</dbReference>
<evidence type="ECO:0000256" key="1">
    <source>
        <dbReference type="ARBA" id="ARBA00004141"/>
    </source>
</evidence>
<gene>
    <name evidence="8" type="ORF">FGO68_gene17753</name>
</gene>
<dbReference type="SUPFAM" id="SSF103473">
    <property type="entry name" value="MFS general substrate transporter"/>
    <property type="match status" value="1"/>
</dbReference>
<evidence type="ECO:0000256" key="7">
    <source>
        <dbReference type="SAM" id="Phobius"/>
    </source>
</evidence>